<proteinExistence type="predicted"/>
<dbReference type="AlphaFoldDB" id="A0A8T1ARH5"/>
<reference evidence="1" key="1">
    <citation type="submission" date="2018-10" db="EMBL/GenBank/DDBJ databases">
        <title>Effector identification in a new, highly contiguous assembly of the strawberry crown rot pathogen Phytophthora cactorum.</title>
        <authorList>
            <person name="Armitage A.D."/>
            <person name="Nellist C.F."/>
            <person name="Bates H."/>
            <person name="Vickerstaff R.J."/>
            <person name="Harrison R.J."/>
        </authorList>
    </citation>
    <scope>NUCLEOTIDE SEQUENCE</scope>
    <source>
        <strain evidence="1">4032</strain>
    </source>
</reference>
<protein>
    <submittedName>
        <fullName evidence="1">Uncharacterized protein</fullName>
    </submittedName>
</protein>
<accession>A0A8T1ARH5</accession>
<dbReference type="EMBL" id="RCMI01001222">
    <property type="protein sequence ID" value="KAG2888315.1"/>
    <property type="molecule type" value="Genomic_DNA"/>
</dbReference>
<sequence length="83" mass="9447">PLPLLNLAEENVKMAQPMTLEELSEDDGEVAGDRQPTIGFPTRGLVLLRIVKVGLQSVGGQRHRRNKRHYMYRYHQNSQSFAS</sequence>
<comment type="caution">
    <text evidence="1">The sequence shown here is derived from an EMBL/GenBank/DDBJ whole genome shotgun (WGS) entry which is preliminary data.</text>
</comment>
<feature type="non-terminal residue" evidence="1">
    <location>
        <position position="1"/>
    </location>
</feature>
<gene>
    <name evidence="1" type="ORF">PC115_g20081</name>
</gene>
<evidence type="ECO:0000313" key="1">
    <source>
        <dbReference type="EMBL" id="KAG2888315.1"/>
    </source>
</evidence>
<evidence type="ECO:0000313" key="2">
    <source>
        <dbReference type="Proteomes" id="UP000774804"/>
    </source>
</evidence>
<name>A0A8T1ARH5_9STRA</name>
<dbReference type="Proteomes" id="UP000774804">
    <property type="component" value="Unassembled WGS sequence"/>
</dbReference>
<organism evidence="1 2">
    <name type="scientific">Phytophthora cactorum</name>
    <dbReference type="NCBI Taxonomy" id="29920"/>
    <lineage>
        <taxon>Eukaryota</taxon>
        <taxon>Sar</taxon>
        <taxon>Stramenopiles</taxon>
        <taxon>Oomycota</taxon>
        <taxon>Peronosporomycetes</taxon>
        <taxon>Peronosporales</taxon>
        <taxon>Peronosporaceae</taxon>
        <taxon>Phytophthora</taxon>
    </lineage>
</organism>